<dbReference type="EMBL" id="ASPP01021904">
    <property type="protein sequence ID" value="ETO11898.1"/>
    <property type="molecule type" value="Genomic_DNA"/>
</dbReference>
<gene>
    <name evidence="4" type="ORF">RFI_25479</name>
</gene>
<dbReference type="Gene3D" id="1.20.120.980">
    <property type="entry name" value="Serine carboxypeptidase S28, SKS domain"/>
    <property type="match status" value="1"/>
</dbReference>
<dbReference type="Proteomes" id="UP000023152">
    <property type="component" value="Unassembled WGS sequence"/>
</dbReference>
<dbReference type="PANTHER" id="PTHR11010:SF38">
    <property type="entry name" value="LYSOSOMAL PRO-X CARBOXYPEPTIDASE"/>
    <property type="match status" value="1"/>
</dbReference>
<dbReference type="GO" id="GO:0006508">
    <property type="term" value="P:proteolysis"/>
    <property type="evidence" value="ECO:0007669"/>
    <property type="project" value="UniProtKB-KW"/>
</dbReference>
<evidence type="ECO:0000313" key="4">
    <source>
        <dbReference type="EMBL" id="ETO11898.1"/>
    </source>
</evidence>
<accession>X6MD28</accession>
<dbReference type="InterPro" id="IPR042269">
    <property type="entry name" value="Ser_carbopepase_S28_SKS"/>
</dbReference>
<dbReference type="AlphaFoldDB" id="X6MD28"/>
<keyword evidence="5" id="KW-1185">Reference proteome</keyword>
<sequence>MLNLVKNRHCLQKPKSEKKKKVSVDHMVACCVRGFEPNVCANENPQWMDGCIAASAPVVAFEGTNPLVNPNFFAQGETYDCSSQVKASNIVNARTTNIILFGGASDLCKENFHSSWDIIFNMSTTEEGRKELAQIFRLCRTPNTYFEASYIADWVSNALSYMTMGSYPYASSYMLNGNGYLPPYPMRLGCSYLSQTFDSDNDLLAGYLNVM</sequence>
<reference evidence="4 5" key="1">
    <citation type="journal article" date="2013" name="Curr. Biol.">
        <title>The Genome of the Foraminiferan Reticulomyxa filosa.</title>
        <authorList>
            <person name="Glockner G."/>
            <person name="Hulsmann N."/>
            <person name="Schleicher M."/>
            <person name="Noegel A.A."/>
            <person name="Eichinger L."/>
            <person name="Gallinger C."/>
            <person name="Pawlowski J."/>
            <person name="Sierra R."/>
            <person name="Euteneuer U."/>
            <person name="Pillet L."/>
            <person name="Moustafa A."/>
            <person name="Platzer M."/>
            <person name="Groth M."/>
            <person name="Szafranski K."/>
            <person name="Schliwa M."/>
        </authorList>
    </citation>
    <scope>NUCLEOTIDE SEQUENCE [LARGE SCALE GENOMIC DNA]</scope>
</reference>
<keyword evidence="3" id="KW-0378">Hydrolase</keyword>
<keyword evidence="1" id="KW-0645">Protease</keyword>
<evidence type="ECO:0000313" key="5">
    <source>
        <dbReference type="Proteomes" id="UP000023152"/>
    </source>
</evidence>
<proteinExistence type="predicted"/>
<name>X6MD28_RETFI</name>
<dbReference type="PANTHER" id="PTHR11010">
    <property type="entry name" value="PROTEASE S28 PRO-X CARBOXYPEPTIDASE-RELATED"/>
    <property type="match status" value="1"/>
</dbReference>
<evidence type="ECO:0000256" key="2">
    <source>
        <dbReference type="ARBA" id="ARBA00022729"/>
    </source>
</evidence>
<evidence type="ECO:0000256" key="3">
    <source>
        <dbReference type="ARBA" id="ARBA00022801"/>
    </source>
</evidence>
<organism evidence="4 5">
    <name type="scientific">Reticulomyxa filosa</name>
    <dbReference type="NCBI Taxonomy" id="46433"/>
    <lineage>
        <taxon>Eukaryota</taxon>
        <taxon>Sar</taxon>
        <taxon>Rhizaria</taxon>
        <taxon>Retaria</taxon>
        <taxon>Foraminifera</taxon>
        <taxon>Monothalamids</taxon>
        <taxon>Reticulomyxidae</taxon>
        <taxon>Reticulomyxa</taxon>
    </lineage>
</organism>
<comment type="caution">
    <text evidence="4">The sequence shown here is derived from an EMBL/GenBank/DDBJ whole genome shotgun (WGS) entry which is preliminary data.</text>
</comment>
<keyword evidence="2" id="KW-0732">Signal</keyword>
<dbReference type="GO" id="GO:0008239">
    <property type="term" value="F:dipeptidyl-peptidase activity"/>
    <property type="evidence" value="ECO:0007669"/>
    <property type="project" value="TreeGrafter"/>
</dbReference>
<evidence type="ECO:0000256" key="1">
    <source>
        <dbReference type="ARBA" id="ARBA00022670"/>
    </source>
</evidence>
<dbReference type="OrthoDB" id="2130629at2759"/>
<protein>
    <submittedName>
        <fullName evidence="4">Uncharacterized protein</fullName>
    </submittedName>
</protein>